<dbReference type="Proteomes" id="UP000823388">
    <property type="component" value="Chromosome 7N"/>
</dbReference>
<comment type="caution">
    <text evidence="1">The sequence shown here is derived from an EMBL/GenBank/DDBJ whole genome shotgun (WGS) entry which is preliminary data.</text>
</comment>
<reference evidence="1" key="1">
    <citation type="submission" date="2020-05" db="EMBL/GenBank/DDBJ databases">
        <title>WGS assembly of Panicum virgatum.</title>
        <authorList>
            <person name="Lovell J.T."/>
            <person name="Jenkins J."/>
            <person name="Shu S."/>
            <person name="Juenger T.E."/>
            <person name="Schmutz J."/>
        </authorList>
    </citation>
    <scope>NUCLEOTIDE SEQUENCE</scope>
    <source>
        <strain evidence="1">AP13</strain>
    </source>
</reference>
<dbReference type="AlphaFoldDB" id="A0A8T0PV40"/>
<evidence type="ECO:0000313" key="1">
    <source>
        <dbReference type="EMBL" id="KAG2564945.1"/>
    </source>
</evidence>
<sequence>MACIMCMASSPSALASVAKAAALPVPPPPSASAGVAVARRRAPVVATVLRDCSGGHARRSAALVAASALEDLRPAMDEYPEGVLSGEWPGNFSLLSYADLRAYLESQITTAGEVRSVLRPHLPIYPPSCCLSSFLDAWLDY</sequence>
<keyword evidence="2" id="KW-1185">Reference proteome</keyword>
<organism evidence="1 2">
    <name type="scientific">Panicum virgatum</name>
    <name type="common">Blackwell switchgrass</name>
    <dbReference type="NCBI Taxonomy" id="38727"/>
    <lineage>
        <taxon>Eukaryota</taxon>
        <taxon>Viridiplantae</taxon>
        <taxon>Streptophyta</taxon>
        <taxon>Embryophyta</taxon>
        <taxon>Tracheophyta</taxon>
        <taxon>Spermatophyta</taxon>
        <taxon>Magnoliopsida</taxon>
        <taxon>Liliopsida</taxon>
        <taxon>Poales</taxon>
        <taxon>Poaceae</taxon>
        <taxon>PACMAD clade</taxon>
        <taxon>Panicoideae</taxon>
        <taxon>Panicodae</taxon>
        <taxon>Paniceae</taxon>
        <taxon>Panicinae</taxon>
        <taxon>Panicum</taxon>
        <taxon>Panicum sect. Hiantes</taxon>
    </lineage>
</organism>
<proteinExistence type="predicted"/>
<protein>
    <submittedName>
        <fullName evidence="1">Uncharacterized protein</fullName>
    </submittedName>
</protein>
<accession>A0A8T0PV40</accession>
<dbReference type="EMBL" id="CM029050">
    <property type="protein sequence ID" value="KAG2564945.1"/>
    <property type="molecule type" value="Genomic_DNA"/>
</dbReference>
<evidence type="ECO:0000313" key="2">
    <source>
        <dbReference type="Proteomes" id="UP000823388"/>
    </source>
</evidence>
<gene>
    <name evidence="1" type="ORF">PVAP13_7NG046256</name>
</gene>
<name>A0A8T0PV40_PANVG</name>